<dbReference type="PANTHER" id="PTHR42923">
    <property type="entry name" value="PROTOPORPHYRINOGEN OXIDASE"/>
    <property type="match status" value="1"/>
</dbReference>
<organism evidence="2 3">
    <name type="scientific">Sulfurimicrobium lacus</name>
    <dbReference type="NCBI Taxonomy" id="2715678"/>
    <lineage>
        <taxon>Bacteria</taxon>
        <taxon>Pseudomonadati</taxon>
        <taxon>Pseudomonadota</taxon>
        <taxon>Betaproteobacteria</taxon>
        <taxon>Nitrosomonadales</taxon>
        <taxon>Sulfuricellaceae</taxon>
        <taxon>Sulfurimicrobium</taxon>
    </lineage>
</organism>
<sequence>MAEKLKRVAVIGGGYAGLAAAVTLAQQNIPVTLFEAGKTLGGRARGVAYRGISMDNGQHILLGAYRETLRLMALTGVSRDAVQRLPLALTIPGHFELRTPALPAPLHLVFGLLLAQGLPLGERLAAIRFAVALRLRNFRLAQDMSVASLLARYRQDGKIGRLLWEPLCLAALNTPIAQASAQVFLNVLRDSFSRARSDSDVVLPRTDLTSLFPLAAAEFIGKHDGKVVTGCRVRSIEPDEENFKLGWEGGSETFSHVICATAPQHALPLLASLPYTAPAARMLTDFTYQPIASVYLQYPHDTRLPGPMLGLTGGFSQWVFDRGYTHGTPGLLGVVISAEGEHQDWPAEQLAGKIHEELQQRFSLPSPLWHKVIVERRATFACSVGLERPTQSCGPNNFYLAGDYTAGDYPATIEGAVRSGVKCAELITRNGQR</sequence>
<dbReference type="EMBL" id="AP022853">
    <property type="protein sequence ID" value="BCB27547.1"/>
    <property type="molecule type" value="Genomic_DNA"/>
</dbReference>
<gene>
    <name evidence="2" type="ORF">SKTS_24330</name>
</gene>
<keyword evidence="3" id="KW-1185">Reference proteome</keyword>
<evidence type="ECO:0000313" key="3">
    <source>
        <dbReference type="Proteomes" id="UP000502260"/>
    </source>
</evidence>
<dbReference type="AlphaFoldDB" id="A0A6F8VEM3"/>
<dbReference type="GO" id="GO:0016491">
    <property type="term" value="F:oxidoreductase activity"/>
    <property type="evidence" value="ECO:0007669"/>
    <property type="project" value="InterPro"/>
</dbReference>
<evidence type="ECO:0000313" key="2">
    <source>
        <dbReference type="EMBL" id="BCB27547.1"/>
    </source>
</evidence>
<dbReference type="InterPro" id="IPR017830">
    <property type="entry name" value="SQase_HpnE"/>
</dbReference>
<dbReference type="Gene3D" id="3.50.50.60">
    <property type="entry name" value="FAD/NAD(P)-binding domain"/>
    <property type="match status" value="1"/>
</dbReference>
<feature type="domain" description="Amine oxidase" evidence="1">
    <location>
        <begin position="16"/>
        <end position="427"/>
    </location>
</feature>
<dbReference type="PANTHER" id="PTHR42923:SF47">
    <property type="entry name" value="BLR3003 PROTEIN"/>
    <property type="match status" value="1"/>
</dbReference>
<dbReference type="KEGG" id="slac:SKTS_24330"/>
<dbReference type="SUPFAM" id="SSF51905">
    <property type="entry name" value="FAD/NAD(P)-binding domain"/>
    <property type="match status" value="1"/>
</dbReference>
<dbReference type="Proteomes" id="UP000502260">
    <property type="component" value="Chromosome"/>
</dbReference>
<dbReference type="InterPro" id="IPR002937">
    <property type="entry name" value="Amino_oxidase"/>
</dbReference>
<accession>A0A6F8VEM3</accession>
<proteinExistence type="predicted"/>
<name>A0A6F8VEM3_9PROT</name>
<protein>
    <submittedName>
        <fullName evidence="2">Amine oxidoreductase</fullName>
    </submittedName>
</protein>
<dbReference type="InterPro" id="IPR036188">
    <property type="entry name" value="FAD/NAD-bd_sf"/>
</dbReference>
<reference evidence="3" key="1">
    <citation type="submission" date="2020-03" db="EMBL/GenBank/DDBJ databases">
        <title>Complete genome sequence of sulfur-oxidizing bacterium skT11.</title>
        <authorList>
            <person name="Kanda M."/>
            <person name="Kojima H."/>
            <person name="Fukui M."/>
        </authorList>
    </citation>
    <scope>NUCLEOTIDE SEQUENCE [LARGE SCALE GENOMIC DNA]</scope>
    <source>
        <strain evidence="3">skT11</strain>
    </source>
</reference>
<dbReference type="Pfam" id="PF01593">
    <property type="entry name" value="Amino_oxidase"/>
    <property type="match status" value="1"/>
</dbReference>
<evidence type="ECO:0000259" key="1">
    <source>
        <dbReference type="Pfam" id="PF01593"/>
    </source>
</evidence>
<dbReference type="RefSeq" id="WP_173065389.1">
    <property type="nucleotide sequence ID" value="NZ_AP022853.1"/>
</dbReference>
<dbReference type="InterPro" id="IPR050464">
    <property type="entry name" value="Zeta_carotene_desat/Oxidored"/>
</dbReference>
<dbReference type="NCBIfam" id="TIGR03467">
    <property type="entry name" value="HpnE"/>
    <property type="match status" value="1"/>
</dbReference>